<sequence length="929" mass="109146">MSNNRPPPPTGSRSMGGGPKMRIRAFPTAMDEKYVEQTWGLLKKAIQEIQRKNNSGLSFEELYRNAYTMVLHKHGDKLYAGLQEVVQHHLRNQVCIQVENAVTQNFLETLNKAWTDHTTAMVMIRDILMYMDRVYVEQNNVHKVYDLGLKIFREEVVGHPPINDHLKATLLNMIAQERQKEVIEWIDLRNSCQMLLALGSIQNTRDYYERVFEEPFLNETQEYYREQSQKFLEQNSASVYVRKVNECLVEERQRAERYLDKKTEEKVIDVLKSELIRKHMTEIVEMENSGMVHMMVNNQILDLRCLYELLRQVVDGTKVMTDAMRWCALIDLRNSCQMLLALGSIQNTRDYYERVFEEPFLNETQEYYREQSQKFLEQNSASVYVRKVNECLVEERQRAERYLDKKTEEKVIDVLKSELIRKHMTEIVEMENSGMVHMMVNNQILDLRCLYELLRQVVDGTKVMTDAMSKYLRQQGTKLVEEHCGSAGDSDANPGQSNPVQFIQSLLDLKDRFDHFLNEAFRDDKEFKQRIQSDFEYFLNLNQKSPEFLSLYIDDKLKKGLKTLNEGESEIVLDKAMVLFRYLQEKDVFERYYKQHLAKRLLLGKSISDDSEKSMISKLRTECGCQFTSKLEGMFKDIDVSNGIMNEYRDRVDHSREEIDLTIRVLTKVYWPTTQVPMCILPREAQAAFEAFERYYLGKHNGRKLSLNPNLGSADVKAVFYGNVNVEELSQQESDQAGPSSAPLVRQKEEHKILTVTTYQMVVLLLFNTRSRYTYEQLLSETQIPEKDLKRVMQSLAMGKPSQRILCRKGHGKDLENSDVFWVNDGFTSKLTRIKIQMVSGRGETDPERKETRDKVDDDRRHEIEAAVVRVMKARKKMLHNDLVTEVTNQLKARFMPDPMLIKRRIENLIEREYLQRDEEDHRKYNYVS</sequence>
<dbReference type="Proteomes" id="UP000887540">
    <property type="component" value="Unplaced"/>
</dbReference>
<dbReference type="WBParaSite" id="ACRNAN_Path_817.g3103.t2">
    <property type="protein sequence ID" value="ACRNAN_Path_817.g3103.t2"/>
    <property type="gene ID" value="ACRNAN_Path_817.g3103"/>
</dbReference>
<dbReference type="Pfam" id="PF00888">
    <property type="entry name" value="Cullin"/>
    <property type="match status" value="2"/>
</dbReference>
<keyword evidence="4" id="KW-1017">Isopeptide bond</keyword>
<dbReference type="PROSITE" id="PS01256">
    <property type="entry name" value="CULLIN_1"/>
    <property type="match status" value="1"/>
</dbReference>
<dbReference type="GO" id="GO:0005634">
    <property type="term" value="C:nucleus"/>
    <property type="evidence" value="ECO:0007669"/>
    <property type="project" value="UniProtKB-SubCell"/>
</dbReference>
<dbReference type="InterPro" id="IPR001373">
    <property type="entry name" value="Cullin_N"/>
</dbReference>
<accession>A0A914CDC3</accession>
<comment type="pathway">
    <text evidence="2">Protein modification; protein ubiquitination.</text>
</comment>
<comment type="similarity">
    <text evidence="3 8 9">Belongs to the cullin family.</text>
</comment>
<dbReference type="GO" id="GO:0007165">
    <property type="term" value="P:signal transduction"/>
    <property type="evidence" value="ECO:0007669"/>
    <property type="project" value="UniProtKB-ARBA"/>
</dbReference>
<dbReference type="Gene3D" id="3.30.230.130">
    <property type="entry name" value="Cullin, Chain C, Domain 2"/>
    <property type="match status" value="1"/>
</dbReference>
<evidence type="ECO:0000256" key="1">
    <source>
        <dbReference type="ARBA" id="ARBA00004123"/>
    </source>
</evidence>
<dbReference type="Gene3D" id="6.10.280.240">
    <property type="match status" value="1"/>
</dbReference>
<dbReference type="Gene3D" id="1.10.10.10">
    <property type="entry name" value="Winged helix-like DNA-binding domain superfamily/Winged helix DNA-binding domain"/>
    <property type="match status" value="1"/>
</dbReference>
<protein>
    <submittedName>
        <fullName evidence="13">Cullin family profile domain-containing protein</fullName>
    </submittedName>
</protein>
<name>A0A914CDC3_9BILA</name>
<dbReference type="InterPro" id="IPR045093">
    <property type="entry name" value="Cullin"/>
</dbReference>
<dbReference type="FunFam" id="1.20.1310.10:FF:000002">
    <property type="entry name" value="cullin-3 isoform X1"/>
    <property type="match status" value="1"/>
</dbReference>
<keyword evidence="5" id="KW-0833">Ubl conjugation pathway</keyword>
<dbReference type="InterPro" id="IPR019559">
    <property type="entry name" value="Cullin_neddylation_domain"/>
</dbReference>
<evidence type="ECO:0000256" key="5">
    <source>
        <dbReference type="ARBA" id="ARBA00022786"/>
    </source>
</evidence>
<evidence type="ECO:0000256" key="10">
    <source>
        <dbReference type="SAM" id="MobiDB-lite"/>
    </source>
</evidence>
<dbReference type="SUPFAM" id="SSF46785">
    <property type="entry name" value="Winged helix' DNA-binding domain"/>
    <property type="match status" value="1"/>
</dbReference>
<dbReference type="GO" id="GO:0080090">
    <property type="term" value="P:regulation of primary metabolic process"/>
    <property type="evidence" value="ECO:0007669"/>
    <property type="project" value="UniProtKB-ARBA"/>
</dbReference>
<dbReference type="Pfam" id="PF26557">
    <property type="entry name" value="Cullin_AB"/>
    <property type="match status" value="1"/>
</dbReference>
<keyword evidence="6" id="KW-0832">Ubl conjugation</keyword>
<dbReference type="InterPro" id="IPR059120">
    <property type="entry name" value="Cullin-like_AB"/>
</dbReference>
<feature type="compositionally biased region" description="Pro residues" evidence="10">
    <location>
        <begin position="1"/>
        <end position="10"/>
    </location>
</feature>
<evidence type="ECO:0000256" key="4">
    <source>
        <dbReference type="ARBA" id="ARBA00022499"/>
    </source>
</evidence>
<dbReference type="InterPro" id="IPR036317">
    <property type="entry name" value="Cullin_homology_sf"/>
</dbReference>
<dbReference type="SUPFAM" id="SSF74788">
    <property type="entry name" value="Cullin repeat-like"/>
    <property type="match status" value="2"/>
</dbReference>
<dbReference type="GO" id="GO:0031461">
    <property type="term" value="C:cullin-RING ubiquitin ligase complex"/>
    <property type="evidence" value="ECO:0007669"/>
    <property type="project" value="InterPro"/>
</dbReference>
<dbReference type="FunFam" id="1.20.1310.10:FF:000006">
    <property type="entry name" value="Cullin 3"/>
    <property type="match status" value="1"/>
</dbReference>
<dbReference type="Gene3D" id="1.20.1310.10">
    <property type="entry name" value="Cullin Repeats"/>
    <property type="match status" value="5"/>
</dbReference>
<comment type="subcellular location">
    <subcellularLocation>
        <location evidence="1">Nucleus</location>
    </subcellularLocation>
</comment>
<dbReference type="InterPro" id="IPR016158">
    <property type="entry name" value="Cullin_homology"/>
</dbReference>
<proteinExistence type="inferred from homology"/>
<evidence type="ECO:0000256" key="7">
    <source>
        <dbReference type="ARBA" id="ARBA00023242"/>
    </source>
</evidence>
<dbReference type="PROSITE" id="PS50069">
    <property type="entry name" value="CULLIN_2"/>
    <property type="match status" value="1"/>
</dbReference>
<dbReference type="Pfam" id="PF10557">
    <property type="entry name" value="Cullin_Nedd8"/>
    <property type="match status" value="1"/>
</dbReference>
<dbReference type="GO" id="GO:0006915">
    <property type="term" value="P:apoptotic process"/>
    <property type="evidence" value="ECO:0007669"/>
    <property type="project" value="UniProtKB-ARBA"/>
</dbReference>
<dbReference type="GO" id="GO:0005737">
    <property type="term" value="C:cytoplasm"/>
    <property type="evidence" value="ECO:0007669"/>
    <property type="project" value="UniProtKB-ARBA"/>
</dbReference>
<dbReference type="SMART" id="SM00884">
    <property type="entry name" value="Cullin_Nedd8"/>
    <property type="match status" value="1"/>
</dbReference>
<dbReference type="FunFam" id="1.10.10.10:FF:000091">
    <property type="entry name" value="Cullin 3"/>
    <property type="match status" value="1"/>
</dbReference>
<dbReference type="GO" id="GO:0031625">
    <property type="term" value="F:ubiquitin protein ligase binding"/>
    <property type="evidence" value="ECO:0007669"/>
    <property type="project" value="InterPro"/>
</dbReference>
<evidence type="ECO:0000256" key="6">
    <source>
        <dbReference type="ARBA" id="ARBA00022843"/>
    </source>
</evidence>
<dbReference type="InterPro" id="IPR016157">
    <property type="entry name" value="Cullin_CS"/>
</dbReference>
<dbReference type="GO" id="GO:0043161">
    <property type="term" value="P:proteasome-mediated ubiquitin-dependent protein catabolic process"/>
    <property type="evidence" value="ECO:0007669"/>
    <property type="project" value="UniProtKB-ARBA"/>
</dbReference>
<dbReference type="FunFam" id="3.30.230.130:FF:000002">
    <property type="entry name" value="cullin-3 isoform X1"/>
    <property type="match status" value="1"/>
</dbReference>
<dbReference type="PANTHER" id="PTHR11932">
    <property type="entry name" value="CULLIN"/>
    <property type="match status" value="1"/>
</dbReference>
<dbReference type="GO" id="GO:0000278">
    <property type="term" value="P:mitotic cell cycle"/>
    <property type="evidence" value="ECO:0007669"/>
    <property type="project" value="UniProtKB-ARBA"/>
</dbReference>
<feature type="domain" description="Cullin family profile" evidence="11">
    <location>
        <begin position="544"/>
        <end position="797"/>
    </location>
</feature>
<keyword evidence="12" id="KW-1185">Reference proteome</keyword>
<dbReference type="GO" id="GO:0000209">
    <property type="term" value="P:protein polyubiquitination"/>
    <property type="evidence" value="ECO:0007669"/>
    <property type="project" value="UniProtKB-ARBA"/>
</dbReference>
<dbReference type="SUPFAM" id="SSF75632">
    <property type="entry name" value="Cullin homology domain"/>
    <property type="match status" value="1"/>
</dbReference>
<evidence type="ECO:0000256" key="2">
    <source>
        <dbReference type="ARBA" id="ARBA00004906"/>
    </source>
</evidence>
<reference evidence="13" key="1">
    <citation type="submission" date="2022-11" db="UniProtKB">
        <authorList>
            <consortium name="WormBaseParasite"/>
        </authorList>
    </citation>
    <scope>IDENTIFICATION</scope>
</reference>
<dbReference type="GO" id="GO:0006950">
    <property type="term" value="P:response to stress"/>
    <property type="evidence" value="ECO:0007669"/>
    <property type="project" value="UniProtKB-ARBA"/>
</dbReference>
<evidence type="ECO:0000313" key="12">
    <source>
        <dbReference type="Proteomes" id="UP000887540"/>
    </source>
</evidence>
<evidence type="ECO:0000256" key="8">
    <source>
        <dbReference type="PROSITE-ProRule" id="PRU00330"/>
    </source>
</evidence>
<dbReference type="InterPro" id="IPR036388">
    <property type="entry name" value="WH-like_DNA-bd_sf"/>
</dbReference>
<evidence type="ECO:0000313" key="13">
    <source>
        <dbReference type="WBParaSite" id="ACRNAN_Path_817.g3103.t2"/>
    </source>
</evidence>
<dbReference type="GO" id="GO:0010468">
    <property type="term" value="P:regulation of gene expression"/>
    <property type="evidence" value="ECO:0007669"/>
    <property type="project" value="UniProtKB-ARBA"/>
</dbReference>
<evidence type="ECO:0000256" key="3">
    <source>
        <dbReference type="ARBA" id="ARBA00006019"/>
    </source>
</evidence>
<evidence type="ECO:0000256" key="9">
    <source>
        <dbReference type="RuleBase" id="RU003829"/>
    </source>
</evidence>
<organism evidence="12 13">
    <name type="scientific">Acrobeloides nanus</name>
    <dbReference type="NCBI Taxonomy" id="290746"/>
    <lineage>
        <taxon>Eukaryota</taxon>
        <taxon>Metazoa</taxon>
        <taxon>Ecdysozoa</taxon>
        <taxon>Nematoda</taxon>
        <taxon>Chromadorea</taxon>
        <taxon>Rhabditida</taxon>
        <taxon>Tylenchina</taxon>
        <taxon>Cephalobomorpha</taxon>
        <taxon>Cephaloboidea</taxon>
        <taxon>Cephalobidae</taxon>
        <taxon>Acrobeloides</taxon>
    </lineage>
</organism>
<dbReference type="FunFam" id="1.20.1310.10:FF:000001">
    <property type="entry name" value="Cullin 3"/>
    <property type="match status" value="2"/>
</dbReference>
<dbReference type="InterPro" id="IPR036390">
    <property type="entry name" value="WH_DNA-bd_sf"/>
</dbReference>
<feature type="region of interest" description="Disordered" evidence="10">
    <location>
        <begin position="1"/>
        <end position="21"/>
    </location>
</feature>
<dbReference type="SMART" id="SM00182">
    <property type="entry name" value="CULLIN"/>
    <property type="match status" value="1"/>
</dbReference>
<keyword evidence="7" id="KW-0539">Nucleus</keyword>
<evidence type="ECO:0000259" key="11">
    <source>
        <dbReference type="PROSITE" id="PS50069"/>
    </source>
</evidence>
<dbReference type="InterPro" id="IPR016159">
    <property type="entry name" value="Cullin_repeat-like_dom_sf"/>
</dbReference>
<dbReference type="AlphaFoldDB" id="A0A914CDC3"/>